<dbReference type="PANTHER" id="PTHR11932">
    <property type="entry name" value="CULLIN"/>
    <property type="match status" value="1"/>
</dbReference>
<dbReference type="Pfam" id="PF26557">
    <property type="entry name" value="Cullin_AB"/>
    <property type="match status" value="1"/>
</dbReference>
<name>A0A1L9SV73_9EURO</name>
<dbReference type="Gene3D" id="3.30.230.130">
    <property type="entry name" value="Cullin, Chain C, Domain 2"/>
    <property type="match status" value="1"/>
</dbReference>
<dbReference type="GO" id="GO:0031461">
    <property type="term" value="C:cullin-RING ubiquitin ligase complex"/>
    <property type="evidence" value="ECO:0007669"/>
    <property type="project" value="InterPro"/>
</dbReference>
<dbReference type="SMART" id="SM00182">
    <property type="entry name" value="CULLIN"/>
    <property type="match status" value="1"/>
</dbReference>
<dbReference type="GeneID" id="34612711"/>
<dbReference type="Gene3D" id="1.10.10.10">
    <property type="entry name" value="Winged helix-like DNA-binding domain superfamily/Winged helix DNA-binding domain"/>
    <property type="match status" value="1"/>
</dbReference>
<dbReference type="SUPFAM" id="SSF74788">
    <property type="entry name" value="Cullin repeat-like"/>
    <property type="match status" value="1"/>
</dbReference>
<dbReference type="OrthoDB" id="2019644at2759"/>
<dbReference type="GO" id="GO:0005643">
    <property type="term" value="C:nuclear pore"/>
    <property type="evidence" value="ECO:0007669"/>
    <property type="project" value="InterPro"/>
</dbReference>
<dbReference type="FunFam" id="1.20.1310.10:FF:000035">
    <property type="entry name" value="Ubiquitin ligase subunit CulD, putative"/>
    <property type="match status" value="1"/>
</dbReference>
<dbReference type="Proteomes" id="UP000184188">
    <property type="component" value="Unassembled WGS sequence"/>
</dbReference>
<evidence type="ECO:0000256" key="4">
    <source>
        <dbReference type="PROSITE-ProRule" id="PRU00330"/>
    </source>
</evidence>
<dbReference type="InterPro" id="IPR036388">
    <property type="entry name" value="WH-like_DNA-bd_sf"/>
</dbReference>
<evidence type="ECO:0000313" key="8">
    <source>
        <dbReference type="EMBL" id="OJJ51011.1"/>
    </source>
</evidence>
<dbReference type="PROSITE" id="PS50069">
    <property type="entry name" value="CULLIN_2"/>
    <property type="match status" value="1"/>
</dbReference>
<keyword evidence="3" id="KW-0832">Ubl conjugation</keyword>
<dbReference type="SUPFAM" id="SSF75632">
    <property type="entry name" value="Cullin homology domain"/>
    <property type="match status" value="1"/>
</dbReference>
<gene>
    <name evidence="8" type="ORF">ASPZODRAFT_156001</name>
</gene>
<dbReference type="InterPro" id="IPR001373">
    <property type="entry name" value="Cullin_N"/>
</dbReference>
<dbReference type="STRING" id="1073090.A0A1L9SV73"/>
<dbReference type="VEuPathDB" id="FungiDB:ASPZODRAFT_156001"/>
<dbReference type="InterPro" id="IPR016157">
    <property type="entry name" value="Cullin_CS"/>
</dbReference>
<dbReference type="GO" id="GO:0031625">
    <property type="term" value="F:ubiquitin protein ligase binding"/>
    <property type="evidence" value="ECO:0007669"/>
    <property type="project" value="InterPro"/>
</dbReference>
<evidence type="ECO:0000313" key="9">
    <source>
        <dbReference type="Proteomes" id="UP000184188"/>
    </source>
</evidence>
<dbReference type="InterPro" id="IPR019559">
    <property type="entry name" value="Cullin_neddylation_domain"/>
</dbReference>
<dbReference type="InterPro" id="IPR021827">
    <property type="entry name" value="Nup186/Nup192/Nup205"/>
</dbReference>
<proteinExistence type="inferred from homology"/>
<evidence type="ECO:0000256" key="6">
    <source>
        <dbReference type="SAM" id="MobiDB-lite"/>
    </source>
</evidence>
<dbReference type="GO" id="GO:0006511">
    <property type="term" value="P:ubiquitin-dependent protein catabolic process"/>
    <property type="evidence" value="ECO:0007669"/>
    <property type="project" value="InterPro"/>
</dbReference>
<keyword evidence="9" id="KW-1185">Reference proteome</keyword>
<dbReference type="EMBL" id="KV878336">
    <property type="protein sequence ID" value="OJJ51011.1"/>
    <property type="molecule type" value="Genomic_DNA"/>
</dbReference>
<dbReference type="Pfam" id="PF11894">
    <property type="entry name" value="Nup192"/>
    <property type="match status" value="1"/>
</dbReference>
<evidence type="ECO:0000259" key="7">
    <source>
        <dbReference type="PROSITE" id="PS50069"/>
    </source>
</evidence>
<evidence type="ECO:0000256" key="5">
    <source>
        <dbReference type="RuleBase" id="RU003829"/>
    </source>
</evidence>
<dbReference type="InterPro" id="IPR045093">
    <property type="entry name" value="Cullin"/>
</dbReference>
<dbReference type="RefSeq" id="XP_022585521.1">
    <property type="nucleotide sequence ID" value="XM_022726247.1"/>
</dbReference>
<dbReference type="PROSITE" id="PS01256">
    <property type="entry name" value="CULLIN_1"/>
    <property type="match status" value="1"/>
</dbReference>
<sequence length="2519" mass="282091">MEDTEALGGLRGLYQDLCALSDPSLVNIERLCIELEAQIQDFRKLLDKPTKNNTSRQALLSGKLTVDDVEFSINEEFQQQALQLADALDLDELQAALLLFGAQEEAQKLDRTPVITAIMQFHQRRHFLLDCLRLIFQESFELERDRTQALMQEVVAQVLEIQNGLRNASLFARKAMSAMEDVERWLTLLNEQVQKASIVGQLGDADVMEAIEFQRSSLEEQHQALGGIVHYLFKGTYTSPEDLRVLLNRLRKLDRFDMLLVHYIPATIASFIQHGSPEGTETKSLHSTIMTAKDPQAWVLPSFHAMVIALWLAVYSGLFLDGPPSFCPPGIDLEKEAEMRSKQFMGALDDGGLDFMLAVCSGVNNEQWGDPARKELVALLLRDTVPLAEPKSCSDYFKALLMVNFEVFTESCIANMPDTIRLLKSEEDSQRLEQITALRDGLTSTVHRGFLESRTHLESFLMVMAFSFEHRQDAAQEFWADSDGNLYGFLQWASKRQTVPRVSAFCEMLCCISEGDENAVAAHRFLSEEDKFMSGKFKRSASMNWTQMFAELQLYASKVTEKPSTSHTMLHARKPEPADMSEPESPVMLTCYLRLMGHLSKQSRTIRNWMLQHPTFNIVGTLLTLCSGPIPTHLRATTFMTLAALMTDRTSAHGNEMWLSIDQWISGGLMSTSGIGKVPIVPNTPVWHEQQAFQKIGSSFDQANAFVALIHELASPSSDQAGLALLLPFPESLGSSYRMPGIEPYIDFVLGHALARKLSDLNEVQTRQLTYNCLSFVVTCLRSFNENLVTLLSQSSASPDASSKSSTLTTYIRLHPFGRAAEWLFNEDVIKAIFATAHQNVDEINRASPESTLVLSLLKSIETMNLIIDLQATYLHIVRPVLKSQAAGSKTSVANASLASFEDNVLTHLTIIPQLGLYCGSSHQQLVVESMSLLEKLSSSRKLNKMSSPELSRWQSSNKIVEVLSSEIDVDSVARPLVNHMQPDLRELESGPQAPGYIIRESLFALLTSCLGMITDRPNVAHVLLGFSSVGSVLDVGSDGLFANRMSLLHAVIGFLQSYPDGMDGSILPWMVHLKRMAFEVLQDLWSSKLSATFTLSEMRAGRFLFSMFTSQQLIKPSTLWNGLSILSGDFWASDSASALAEFLLYRSHLYGYATTEIRAASKIGSPTLQAEILSILLGTSSLESGETIRNPTVFDLIDFADMDLGIDFQPPSPNFLSGVNIDACAKPQADASLVLYNLDEYDELVQVTREELLSKGQLRPQDEELFLAEAEDIKVFLLATNQSRQALFNRYVALRSWTELVTAIVTSSAIDDSNKTPFIHHSIQIILPKLEVAISEDRPEGLELARLAETLISNLEPPSSTTQASRSGDIIDEKLYQLFQICMRGVVLATSNVHLRETLYNISVQYISRITSSDSTQEVSKKHSQQVIKSSGPILIETICDDAYVGQETCRVSALLLLNLLAILDSQEDLVLADSISQSNYLALFLDAIRTLPDELSDAQANDTELLLSYYESLLSLLQRLSQTKSGATCVLKAGLFQAVRDSRLFAADPDIGIEIDNPDALRRYYDLLLSVIRVIVSAVFVRGIHNEQMLEQTRGFLAENRQSMVGVFKRFARVGAGATAEKSETLDELVKSYMALIAATDFLENSRGATEQRSGKRKSIGKRKLSDHGESSQQQPQQQTISELLSSHGPGYAHSTTSKRARRSSPPARSSTQALIAPDKMYNFSNSEPKASGAFGQSNPLGFGGNASAAKPRPSHPTARQSNFTPHTGPKRLVVKNLRTTPRLNQDSYFEKVWAQLDAALTAVFAGGNLAVSLEELYKGAENVCRQGRAAILAGKLQDRCRGYVSGTLHDALLARAGDGSAIDTLRGVVDAWTSWHTRLVTVRWIFYYLDQSFLLHSKELPVIREMGLVQFRSFIFSDQSLKTPILQGACDLIGADRQGDSSSLVDSSLLRKAIDLFHELDVYSSDFEPLFLTESKKFFCSWADKEAAGYLATFAENSHHLIEREMNRCELFSLNRSTKQKISELLDEIIVVEQEDVLLDETDVLGLLRAHNQLALERLYSLLERRESGVKLRTAFNKYIVEEGTSIVFDHERQQEMVTRLLQFKQQLDDTWNDSFHRNDDLGHVLRESFETFMNKVLKTNGQTETARTGEMIAKYVDMLLKGGWKVLPGRNTEDIALADEDAEINRQLDKVLDLFRFVHGKAVFEAFYKNDLARRLLMGRSASDDAEKSMLTRLRTECGSSFTHNLESMFKDMDVARDEMSAYKSMHGSRRLKPDLNVSVLSASAWPTYPDVPVRIPPVIATALGDFETFYNNKYNGRKLSWKHQLAHCQIQAKFPKGNKNLVVSSFQAIVLLLFNDISDDEKLSYNQIKEATGLSDPELIRTLQSLACAKYRVLIKHPKGKDVNPTDEFSYNSKFVDAKMHIKINQIQLKETKEENKKINEQADADRHYEAQAAIVRIMKSRKTITHQELVTEVIKATMTRGYLDPKDIKKNIERLIEKDYMERDEDNRYQYVA</sequence>
<dbReference type="SMART" id="SM00884">
    <property type="entry name" value="Cullin_Nedd8"/>
    <property type="match status" value="1"/>
</dbReference>
<reference evidence="9" key="1">
    <citation type="journal article" date="2017" name="Genome Biol.">
        <title>Comparative genomics reveals high biological diversity and specific adaptations in the industrially and medically important fungal genus Aspergillus.</title>
        <authorList>
            <person name="de Vries R.P."/>
            <person name="Riley R."/>
            <person name="Wiebenga A."/>
            <person name="Aguilar-Osorio G."/>
            <person name="Amillis S."/>
            <person name="Uchima C.A."/>
            <person name="Anderluh G."/>
            <person name="Asadollahi M."/>
            <person name="Askin M."/>
            <person name="Barry K."/>
            <person name="Battaglia E."/>
            <person name="Bayram O."/>
            <person name="Benocci T."/>
            <person name="Braus-Stromeyer S.A."/>
            <person name="Caldana C."/>
            <person name="Canovas D."/>
            <person name="Cerqueira G.C."/>
            <person name="Chen F."/>
            <person name="Chen W."/>
            <person name="Choi C."/>
            <person name="Clum A."/>
            <person name="Dos Santos R.A."/>
            <person name="Damasio A.R."/>
            <person name="Diallinas G."/>
            <person name="Emri T."/>
            <person name="Fekete E."/>
            <person name="Flipphi M."/>
            <person name="Freyberg S."/>
            <person name="Gallo A."/>
            <person name="Gournas C."/>
            <person name="Habgood R."/>
            <person name="Hainaut M."/>
            <person name="Harispe M.L."/>
            <person name="Henrissat B."/>
            <person name="Hilden K.S."/>
            <person name="Hope R."/>
            <person name="Hossain A."/>
            <person name="Karabika E."/>
            <person name="Karaffa L."/>
            <person name="Karanyi Z."/>
            <person name="Krasevec N."/>
            <person name="Kuo A."/>
            <person name="Kusch H."/>
            <person name="LaButti K."/>
            <person name="Lagendijk E.L."/>
            <person name="Lapidus A."/>
            <person name="Levasseur A."/>
            <person name="Lindquist E."/>
            <person name="Lipzen A."/>
            <person name="Logrieco A.F."/>
            <person name="MacCabe A."/>
            <person name="Maekelae M.R."/>
            <person name="Malavazi I."/>
            <person name="Melin P."/>
            <person name="Meyer V."/>
            <person name="Mielnichuk N."/>
            <person name="Miskei M."/>
            <person name="Molnar A.P."/>
            <person name="Mule G."/>
            <person name="Ngan C.Y."/>
            <person name="Orejas M."/>
            <person name="Orosz E."/>
            <person name="Ouedraogo J.P."/>
            <person name="Overkamp K.M."/>
            <person name="Park H.-S."/>
            <person name="Perrone G."/>
            <person name="Piumi F."/>
            <person name="Punt P.J."/>
            <person name="Ram A.F."/>
            <person name="Ramon A."/>
            <person name="Rauscher S."/>
            <person name="Record E."/>
            <person name="Riano-Pachon D.M."/>
            <person name="Robert V."/>
            <person name="Roehrig J."/>
            <person name="Ruller R."/>
            <person name="Salamov A."/>
            <person name="Salih N.S."/>
            <person name="Samson R.A."/>
            <person name="Sandor E."/>
            <person name="Sanguinetti M."/>
            <person name="Schuetze T."/>
            <person name="Sepcic K."/>
            <person name="Shelest E."/>
            <person name="Sherlock G."/>
            <person name="Sophianopoulou V."/>
            <person name="Squina F.M."/>
            <person name="Sun H."/>
            <person name="Susca A."/>
            <person name="Todd R.B."/>
            <person name="Tsang A."/>
            <person name="Unkles S.E."/>
            <person name="van de Wiele N."/>
            <person name="van Rossen-Uffink D."/>
            <person name="Oliveira J.V."/>
            <person name="Vesth T.C."/>
            <person name="Visser J."/>
            <person name="Yu J.-H."/>
            <person name="Zhou M."/>
            <person name="Andersen M.R."/>
            <person name="Archer D.B."/>
            <person name="Baker S.E."/>
            <person name="Benoit I."/>
            <person name="Brakhage A.A."/>
            <person name="Braus G.H."/>
            <person name="Fischer R."/>
            <person name="Frisvad J.C."/>
            <person name="Goldman G.H."/>
            <person name="Houbraken J."/>
            <person name="Oakley B."/>
            <person name="Pocsi I."/>
            <person name="Scazzocchio C."/>
            <person name="Seiboth B."/>
            <person name="vanKuyk P.A."/>
            <person name="Wortman J."/>
            <person name="Dyer P.S."/>
            <person name="Grigoriev I.V."/>
        </authorList>
    </citation>
    <scope>NUCLEOTIDE SEQUENCE [LARGE SCALE GENOMIC DNA]</scope>
    <source>
        <strain evidence="9">CBS 506.65</strain>
    </source>
</reference>
<feature type="domain" description="Cullin family profile" evidence="7">
    <location>
        <begin position="2151"/>
        <end position="2392"/>
    </location>
</feature>
<accession>A0A1L9SV73</accession>
<organism evidence="8 9">
    <name type="scientific">Penicilliopsis zonata CBS 506.65</name>
    <dbReference type="NCBI Taxonomy" id="1073090"/>
    <lineage>
        <taxon>Eukaryota</taxon>
        <taxon>Fungi</taxon>
        <taxon>Dikarya</taxon>
        <taxon>Ascomycota</taxon>
        <taxon>Pezizomycotina</taxon>
        <taxon>Eurotiomycetes</taxon>
        <taxon>Eurotiomycetidae</taxon>
        <taxon>Eurotiales</taxon>
        <taxon>Aspergillaceae</taxon>
        <taxon>Penicilliopsis</taxon>
    </lineage>
</organism>
<dbReference type="FunFam" id="1.20.1310.10:FF:000031">
    <property type="entry name" value="Ubiquitin ligase subunit CulD"/>
    <property type="match status" value="1"/>
</dbReference>
<dbReference type="InterPro" id="IPR016159">
    <property type="entry name" value="Cullin_repeat-like_dom_sf"/>
</dbReference>
<dbReference type="InterPro" id="IPR036390">
    <property type="entry name" value="WH_DNA-bd_sf"/>
</dbReference>
<comment type="similarity">
    <text evidence="1 4 5">Belongs to the cullin family.</text>
</comment>
<feature type="region of interest" description="Disordered" evidence="6">
    <location>
        <begin position="1649"/>
        <end position="1775"/>
    </location>
</feature>
<evidence type="ECO:0000256" key="3">
    <source>
        <dbReference type="ARBA" id="ARBA00022843"/>
    </source>
</evidence>
<keyword evidence="2" id="KW-1017">Isopeptide bond</keyword>
<dbReference type="Gene3D" id="1.20.1310.10">
    <property type="entry name" value="Cullin Repeats"/>
    <property type="match status" value="4"/>
</dbReference>
<dbReference type="Pfam" id="PF00888">
    <property type="entry name" value="Cullin"/>
    <property type="match status" value="1"/>
</dbReference>
<protein>
    <recommendedName>
        <fullName evidence="7">Cullin family profile domain-containing protein</fullName>
    </recommendedName>
</protein>
<dbReference type="InterPro" id="IPR016158">
    <property type="entry name" value="Cullin_homology"/>
</dbReference>
<dbReference type="InterPro" id="IPR036317">
    <property type="entry name" value="Cullin_homology_sf"/>
</dbReference>
<evidence type="ECO:0000256" key="1">
    <source>
        <dbReference type="ARBA" id="ARBA00006019"/>
    </source>
</evidence>
<dbReference type="Pfam" id="PF10557">
    <property type="entry name" value="Cullin_Nedd8"/>
    <property type="match status" value="1"/>
</dbReference>
<dbReference type="SUPFAM" id="SSF46785">
    <property type="entry name" value="Winged helix' DNA-binding domain"/>
    <property type="match status" value="1"/>
</dbReference>
<feature type="compositionally biased region" description="Polar residues" evidence="6">
    <location>
        <begin position="1725"/>
        <end position="1742"/>
    </location>
</feature>
<evidence type="ECO:0000256" key="2">
    <source>
        <dbReference type="ARBA" id="ARBA00022499"/>
    </source>
</evidence>
<dbReference type="InterPro" id="IPR059120">
    <property type="entry name" value="Cullin-like_AB"/>
</dbReference>
<dbReference type="FunFam" id="1.10.10.10:FF:000014">
    <property type="entry name" value="Cullin 1"/>
    <property type="match status" value="1"/>
</dbReference>